<feature type="transmembrane region" description="Helical" evidence="4">
    <location>
        <begin position="345"/>
        <end position="362"/>
    </location>
</feature>
<dbReference type="SMART" id="SM00320">
    <property type="entry name" value="WD40"/>
    <property type="match status" value="4"/>
</dbReference>
<dbReference type="OrthoDB" id="3238562at2759"/>
<dbReference type="Gene3D" id="2.130.10.10">
    <property type="entry name" value="YVTN repeat-like/Quinoprotein amine dehydrogenase"/>
    <property type="match status" value="2"/>
</dbReference>
<keyword evidence="4" id="KW-0812">Transmembrane</keyword>
<dbReference type="PANTHER" id="PTHR19848:SF8">
    <property type="entry name" value="F-BOX AND WD REPEAT DOMAIN CONTAINING 7"/>
    <property type="match status" value="1"/>
</dbReference>
<feature type="repeat" description="WD" evidence="3">
    <location>
        <begin position="253"/>
        <end position="279"/>
    </location>
</feature>
<keyword evidence="4" id="KW-1133">Transmembrane helix</keyword>
<keyword evidence="1 3" id="KW-0853">WD repeat</keyword>
<organism evidence="5 6">
    <name type="scientific">Ephemerocybe angulata</name>
    <dbReference type="NCBI Taxonomy" id="980116"/>
    <lineage>
        <taxon>Eukaryota</taxon>
        <taxon>Fungi</taxon>
        <taxon>Dikarya</taxon>
        <taxon>Basidiomycota</taxon>
        <taxon>Agaricomycotina</taxon>
        <taxon>Agaricomycetes</taxon>
        <taxon>Agaricomycetidae</taxon>
        <taxon>Agaricales</taxon>
        <taxon>Agaricineae</taxon>
        <taxon>Psathyrellaceae</taxon>
        <taxon>Ephemerocybe</taxon>
    </lineage>
</organism>
<keyword evidence="2" id="KW-0677">Repeat</keyword>
<evidence type="ECO:0000256" key="4">
    <source>
        <dbReference type="SAM" id="Phobius"/>
    </source>
</evidence>
<name>A0A8H6H5J1_9AGAR</name>
<keyword evidence="6" id="KW-1185">Reference proteome</keyword>
<protein>
    <submittedName>
        <fullName evidence="5">WD40-repeat-containing domain protein</fullName>
    </submittedName>
</protein>
<dbReference type="InterPro" id="IPR019775">
    <property type="entry name" value="WD40_repeat_CS"/>
</dbReference>
<evidence type="ECO:0000256" key="1">
    <source>
        <dbReference type="ARBA" id="ARBA00022574"/>
    </source>
</evidence>
<keyword evidence="4" id="KW-0472">Membrane</keyword>
<dbReference type="InterPro" id="IPR001680">
    <property type="entry name" value="WD40_rpt"/>
</dbReference>
<dbReference type="SUPFAM" id="SSF50978">
    <property type="entry name" value="WD40 repeat-like"/>
    <property type="match status" value="1"/>
</dbReference>
<dbReference type="AlphaFoldDB" id="A0A8H6H5J1"/>
<dbReference type="Proteomes" id="UP000521943">
    <property type="component" value="Unassembled WGS sequence"/>
</dbReference>
<evidence type="ECO:0000256" key="3">
    <source>
        <dbReference type="PROSITE-ProRule" id="PRU00221"/>
    </source>
</evidence>
<evidence type="ECO:0000256" key="2">
    <source>
        <dbReference type="ARBA" id="ARBA00022737"/>
    </source>
</evidence>
<dbReference type="PANTHER" id="PTHR19848">
    <property type="entry name" value="WD40 REPEAT PROTEIN"/>
    <property type="match status" value="1"/>
</dbReference>
<dbReference type="PROSITE" id="PS50082">
    <property type="entry name" value="WD_REPEATS_2"/>
    <property type="match status" value="2"/>
</dbReference>
<dbReference type="EMBL" id="JACGCI010000457">
    <property type="protein sequence ID" value="KAF6740848.1"/>
    <property type="molecule type" value="Genomic_DNA"/>
</dbReference>
<feature type="repeat" description="WD" evidence="3">
    <location>
        <begin position="13"/>
        <end position="51"/>
    </location>
</feature>
<dbReference type="PROSITE" id="PS00678">
    <property type="entry name" value="WD_REPEATS_1"/>
    <property type="match status" value="1"/>
</dbReference>
<gene>
    <name evidence="5" type="ORF">DFP72DRAFT_460887</name>
</gene>
<accession>A0A8H6H5J1</accession>
<proteinExistence type="predicted"/>
<dbReference type="Pfam" id="PF00400">
    <property type="entry name" value="WD40"/>
    <property type="match status" value="2"/>
</dbReference>
<evidence type="ECO:0000313" key="5">
    <source>
        <dbReference type="EMBL" id="KAF6740848.1"/>
    </source>
</evidence>
<sequence>MSFQHSHDLSGIHKKRIRWLEFSPKTPSLASGDEGGIVVVWDIHTGLARATLDLKEPITVFAWDRKKKDRLFVGLSTGAVCVIEELKIQGTFVKTGVTGASVHAIASSPSGRIAMAIGSEVHIAHELEHGGWATIDILPAPASFRDFDADARLRPRSLHFHNGSSKLIVSYLNHGIVCWDLSLLTQLWEIPPNESQLNIGYSTYLPQLSVIAATNMSTGVVMYSLKSRKLIGEHEVPLQADRNVPINIANLNDSGRVVSGGHDGSIFVWEIESNELSQRLRHTDDGILQFVAARSTPGYECIASTVAVDAPIVKLWKAQTAPIPTGRRLMLFLDSVTSEILEIPTSYLIIVPLFIAFVAWWYSGQELGISLQDITLAIKTLVQKILNQYIREPIVSAFDYISQEVKRLVLNWLGIRTPDEAQVRHSYAWGRGFLRQ</sequence>
<dbReference type="InterPro" id="IPR036322">
    <property type="entry name" value="WD40_repeat_dom_sf"/>
</dbReference>
<evidence type="ECO:0000313" key="6">
    <source>
        <dbReference type="Proteomes" id="UP000521943"/>
    </source>
</evidence>
<reference evidence="5 6" key="1">
    <citation type="submission" date="2020-07" db="EMBL/GenBank/DDBJ databases">
        <title>Comparative genomics of pyrophilous fungi reveals a link between fire events and developmental genes.</title>
        <authorList>
            <consortium name="DOE Joint Genome Institute"/>
            <person name="Steindorff A.S."/>
            <person name="Carver A."/>
            <person name="Calhoun S."/>
            <person name="Stillman K."/>
            <person name="Liu H."/>
            <person name="Lipzen A."/>
            <person name="Pangilinan J."/>
            <person name="Labutti K."/>
            <person name="Bruns T.D."/>
            <person name="Grigoriev I.V."/>
        </authorList>
    </citation>
    <scope>NUCLEOTIDE SEQUENCE [LARGE SCALE GENOMIC DNA]</scope>
    <source>
        <strain evidence="5 6">CBS 144469</strain>
    </source>
</reference>
<dbReference type="InterPro" id="IPR015943">
    <property type="entry name" value="WD40/YVTN_repeat-like_dom_sf"/>
</dbReference>
<comment type="caution">
    <text evidence="5">The sequence shown here is derived from an EMBL/GenBank/DDBJ whole genome shotgun (WGS) entry which is preliminary data.</text>
</comment>